<name>A0A948X254_9GAMM</name>
<organism evidence="4 5">
    <name type="scientific">Candidatus Anaerobiospirillum pullicola</name>
    <dbReference type="NCBI Taxonomy" id="2838451"/>
    <lineage>
        <taxon>Bacteria</taxon>
        <taxon>Pseudomonadati</taxon>
        <taxon>Pseudomonadota</taxon>
        <taxon>Gammaproteobacteria</taxon>
        <taxon>Aeromonadales</taxon>
        <taxon>Succinivibrionaceae</taxon>
        <taxon>Anaerobiospirillum</taxon>
    </lineage>
</organism>
<dbReference type="PANTHER" id="PTHR38108:SF1">
    <property type="entry name" value="UPF0319 PROTEIN YCCT"/>
    <property type="match status" value="1"/>
</dbReference>
<evidence type="ECO:0000256" key="3">
    <source>
        <dbReference type="SAM" id="SignalP"/>
    </source>
</evidence>
<dbReference type="InterPro" id="IPR018635">
    <property type="entry name" value="UPF0319"/>
</dbReference>
<reference evidence="4" key="1">
    <citation type="journal article" date="2021" name="PeerJ">
        <title>Extensive microbial diversity within the chicken gut microbiome revealed by metagenomics and culture.</title>
        <authorList>
            <person name="Gilroy R."/>
            <person name="Ravi A."/>
            <person name="Getino M."/>
            <person name="Pursley I."/>
            <person name="Horton D.L."/>
            <person name="Alikhan N.F."/>
            <person name="Baker D."/>
            <person name="Gharbi K."/>
            <person name="Hall N."/>
            <person name="Watson M."/>
            <person name="Adriaenssens E.M."/>
            <person name="Foster-Nyarko E."/>
            <person name="Jarju S."/>
            <person name="Secka A."/>
            <person name="Antonio M."/>
            <person name="Oren A."/>
            <person name="Chaudhuri R.R."/>
            <person name="La Ragione R."/>
            <person name="Hildebrand F."/>
            <person name="Pallen M.J."/>
        </authorList>
    </citation>
    <scope>NUCLEOTIDE SEQUENCE</scope>
    <source>
        <strain evidence="4">378</strain>
    </source>
</reference>
<comment type="caution">
    <text evidence="4">The sequence shown here is derived from an EMBL/GenBank/DDBJ whole genome shotgun (WGS) entry which is preliminary data.</text>
</comment>
<comment type="similarity">
    <text evidence="1">Belongs to the UPF0319 family.</text>
</comment>
<dbReference type="Proteomes" id="UP000733611">
    <property type="component" value="Unassembled WGS sequence"/>
</dbReference>
<evidence type="ECO:0000313" key="4">
    <source>
        <dbReference type="EMBL" id="MBU3845126.1"/>
    </source>
</evidence>
<dbReference type="EMBL" id="JAHLFE010000199">
    <property type="protein sequence ID" value="MBU3845126.1"/>
    <property type="molecule type" value="Genomic_DNA"/>
</dbReference>
<evidence type="ECO:0000313" key="5">
    <source>
        <dbReference type="Proteomes" id="UP000733611"/>
    </source>
</evidence>
<feature type="chain" id="PRO_5037475357" evidence="3">
    <location>
        <begin position="26"/>
        <end position="273"/>
    </location>
</feature>
<evidence type="ECO:0000256" key="2">
    <source>
        <dbReference type="ARBA" id="ARBA00022729"/>
    </source>
</evidence>
<sequence>MSKLGTFLKISALGAAVALIAQANAATFKVPVNYSLELVDGQDSGFNYSRMSRNLELSAGRHQIVLLFEGNFGNSDRAHLVQAANPIVVEIPNMPADANYTFEYQVPTDQDEAEKYAREQRISLINGNTKAPLNASEANYYILTSDSGFAILRNYRDDLASVGRLYAPAPVMAQMNNPQSREGVNEQGVQFVQARSGNPNSYNTGAAVGMSATVGAAAAANQADAQAAAAGQPQQVQSFSSPQAAATYNQLIQLYNSADDNTKLQFVKYVMSH</sequence>
<dbReference type="Pfam" id="PF09829">
    <property type="entry name" value="DUF2057"/>
    <property type="match status" value="1"/>
</dbReference>
<protein>
    <submittedName>
        <fullName evidence="4">DUF2057 domain-containing protein</fullName>
    </submittedName>
</protein>
<dbReference type="AlphaFoldDB" id="A0A948X254"/>
<proteinExistence type="inferred from homology"/>
<dbReference type="PANTHER" id="PTHR38108">
    <property type="entry name" value="UPF0319 PROTEIN YCCT"/>
    <property type="match status" value="1"/>
</dbReference>
<evidence type="ECO:0000256" key="1">
    <source>
        <dbReference type="ARBA" id="ARBA00008490"/>
    </source>
</evidence>
<accession>A0A948X254</accession>
<keyword evidence="2 3" id="KW-0732">Signal</keyword>
<feature type="signal peptide" evidence="3">
    <location>
        <begin position="1"/>
        <end position="25"/>
    </location>
</feature>
<reference evidence="4" key="2">
    <citation type="submission" date="2021-04" db="EMBL/GenBank/DDBJ databases">
        <authorList>
            <person name="Gilroy R."/>
        </authorList>
    </citation>
    <scope>NUCLEOTIDE SEQUENCE</scope>
    <source>
        <strain evidence="4">378</strain>
    </source>
</reference>
<gene>
    <name evidence="4" type="ORF">H9847_09760</name>
</gene>